<protein>
    <submittedName>
        <fullName evidence="2">NAD(P)-binding protein</fullName>
    </submittedName>
</protein>
<proteinExistence type="predicted"/>
<dbReference type="Proteomes" id="UP000799423">
    <property type="component" value="Unassembled WGS sequence"/>
</dbReference>
<evidence type="ECO:0000259" key="1">
    <source>
        <dbReference type="Pfam" id="PF05368"/>
    </source>
</evidence>
<evidence type="ECO:0000313" key="3">
    <source>
        <dbReference type="Proteomes" id="UP000799423"/>
    </source>
</evidence>
<dbReference type="SUPFAM" id="SSF51735">
    <property type="entry name" value="NAD(P)-binding Rossmann-fold domains"/>
    <property type="match status" value="1"/>
</dbReference>
<dbReference type="AlphaFoldDB" id="A0A6A7BAY6"/>
<dbReference type="InterPro" id="IPR008030">
    <property type="entry name" value="NmrA-like"/>
</dbReference>
<name>A0A6A7BAY6_9PLEO</name>
<sequence>MSNNNVLVFGPTGAVGRHAALTAAAQGATVWLAMRDPSKSIPELPSTSPSYHRIQADLSDASSLTAAVKKSNAKSAFVYVLQDSSDHMLSAFTALKEAGIGHVVLLSSYSVQGDPGDQENQEEHIPRLHANAEISLRSTGITYTAIRPAYFNSNMTWFFGSDLGTGHVRILYPETKLDWIASNDIGAVAGIVLAKPPNKTEIIYLCGPEMLSQRQALGIVGEVLGKKLEVEEVSERQWYEKMVGFPMVLLEMIARGLSKRGQGSRATIADYPKETYEEGIRNVERITGRKATVLRDWVKENRAMIEGLGKA</sequence>
<dbReference type="EMBL" id="MU006302">
    <property type="protein sequence ID" value="KAF2851575.1"/>
    <property type="molecule type" value="Genomic_DNA"/>
</dbReference>
<dbReference type="OrthoDB" id="419598at2759"/>
<reference evidence="2" key="1">
    <citation type="submission" date="2020-01" db="EMBL/GenBank/DDBJ databases">
        <authorList>
            <consortium name="DOE Joint Genome Institute"/>
            <person name="Haridas S."/>
            <person name="Albert R."/>
            <person name="Binder M."/>
            <person name="Bloem J."/>
            <person name="Labutti K."/>
            <person name="Salamov A."/>
            <person name="Andreopoulos B."/>
            <person name="Baker S.E."/>
            <person name="Barry K."/>
            <person name="Bills G."/>
            <person name="Bluhm B.H."/>
            <person name="Cannon C."/>
            <person name="Castanera R."/>
            <person name="Culley D.E."/>
            <person name="Daum C."/>
            <person name="Ezra D."/>
            <person name="Gonzalez J.B."/>
            <person name="Henrissat B."/>
            <person name="Kuo A."/>
            <person name="Liang C."/>
            <person name="Lipzen A."/>
            <person name="Lutzoni F."/>
            <person name="Magnuson J."/>
            <person name="Mondo S."/>
            <person name="Nolan M."/>
            <person name="Ohm R."/>
            <person name="Pangilinan J."/>
            <person name="Park H.-J."/>
            <person name="Ramirez L."/>
            <person name="Alfaro M."/>
            <person name="Sun H."/>
            <person name="Tritt A."/>
            <person name="Yoshinaga Y."/>
            <person name="Zwiers L.-H."/>
            <person name="Turgeon B.G."/>
            <person name="Goodwin S.B."/>
            <person name="Spatafora J.W."/>
            <person name="Crous P.W."/>
            <person name="Grigoriev I.V."/>
        </authorList>
    </citation>
    <scope>NUCLEOTIDE SEQUENCE</scope>
    <source>
        <strain evidence="2">IPT5</strain>
    </source>
</reference>
<organism evidence="2 3">
    <name type="scientific">Plenodomus tracheiphilus IPT5</name>
    <dbReference type="NCBI Taxonomy" id="1408161"/>
    <lineage>
        <taxon>Eukaryota</taxon>
        <taxon>Fungi</taxon>
        <taxon>Dikarya</taxon>
        <taxon>Ascomycota</taxon>
        <taxon>Pezizomycotina</taxon>
        <taxon>Dothideomycetes</taxon>
        <taxon>Pleosporomycetidae</taxon>
        <taxon>Pleosporales</taxon>
        <taxon>Pleosporineae</taxon>
        <taxon>Leptosphaeriaceae</taxon>
        <taxon>Plenodomus</taxon>
    </lineage>
</organism>
<evidence type="ECO:0000313" key="2">
    <source>
        <dbReference type="EMBL" id="KAF2851575.1"/>
    </source>
</evidence>
<accession>A0A6A7BAY6</accession>
<dbReference type="PANTHER" id="PTHR43162">
    <property type="match status" value="1"/>
</dbReference>
<dbReference type="InterPro" id="IPR051604">
    <property type="entry name" value="Ergot_Alk_Oxidoreductase"/>
</dbReference>
<gene>
    <name evidence="2" type="ORF">T440DRAFT_67303</name>
</gene>
<keyword evidence="3" id="KW-1185">Reference proteome</keyword>
<dbReference type="Pfam" id="PF05368">
    <property type="entry name" value="NmrA"/>
    <property type="match status" value="1"/>
</dbReference>
<dbReference type="PANTHER" id="PTHR43162:SF1">
    <property type="entry name" value="PRESTALK A DIFFERENTIATION PROTEIN A"/>
    <property type="match status" value="1"/>
</dbReference>
<dbReference type="InterPro" id="IPR036291">
    <property type="entry name" value="NAD(P)-bd_dom_sf"/>
</dbReference>
<dbReference type="Gene3D" id="3.40.50.720">
    <property type="entry name" value="NAD(P)-binding Rossmann-like Domain"/>
    <property type="match status" value="1"/>
</dbReference>
<feature type="domain" description="NmrA-like" evidence="1">
    <location>
        <begin position="3"/>
        <end position="253"/>
    </location>
</feature>